<sequence length="580" mass="64492">MENTEVPDPMRPVVESVVESVAVKGVETEESAPSTAVPMEAHAGRGVVNSVSKCCDACQGFDKKCFNMMVPSNVACCVVCEARNYGRANILHTGFYDPTATLRVGVCVPPWLRTELSEELLRALRQRIQCAVLDVLRSERNISTTDFSGESSVRSAYCLVKNPLYKNPGHIVQEINTAGDANTLGNKTHDGTVDNIPGGFSGGDPEAAVYVLDLVYTSPFCDVVKKRKGRKRYMKEPPLNWSSRPLKLTVAFQALNHPIVYQGRYNKLARDVAQTKWINNEYTSIEELLGAKANQVHRCSEFNLIGSGREDVDVKMLGQGRPFLLVLKNSKILPSCRKIKEDPTEATISQEEEVIPLMAESYRLRDGDVLIHDLRLISEGFKQVSQTTKAFQETIAKKLKMYSAQITTNKAVDVNSFNDQFDKILNVDTIPCDPSCSRECVLISKNADSLYNIQSMPSVPALEVEQRTPLRVAHRRADLIRKRNIYSMRITLNSSPVIHDDFSRNVTNSSTTISPSCKYTLEILGSAGLYIKEFVHSDLGRTKPSLAALFRETDVTCDITQLDVLNLLALDNKVTLEEDS</sequence>
<dbReference type="Proteomes" id="UP000019763">
    <property type="component" value="Unassembled WGS sequence"/>
</dbReference>
<dbReference type="EC" id="5.4.99.25" evidence="1"/>
<protein>
    <recommendedName>
        <fullName evidence="1">tRNA pseudouridine(55) synthase</fullName>
        <ecNumber evidence="1">5.4.99.25</ecNumber>
    </recommendedName>
</protein>
<dbReference type="Gene3D" id="3.30.70.3190">
    <property type="match status" value="1"/>
</dbReference>
<dbReference type="GeneID" id="22912338"/>
<comment type="caution">
    <text evidence="5">The sequence shown here is derived from an EMBL/GenBank/DDBJ whole genome shotgun (WGS) entry which is preliminary data.</text>
</comment>
<dbReference type="InterPro" id="IPR039894">
    <property type="entry name" value="Pus10-like"/>
</dbReference>
<keyword evidence="6" id="KW-1185">Reference proteome</keyword>
<dbReference type="GO" id="GO:0160148">
    <property type="term" value="F:tRNA pseudouridine(55) synthase activity"/>
    <property type="evidence" value="ECO:0007669"/>
    <property type="project" value="UniProtKB-EC"/>
</dbReference>
<dbReference type="Gene3D" id="3.30.70.2510">
    <property type="match status" value="1"/>
</dbReference>
<dbReference type="Pfam" id="PF21238">
    <property type="entry name" value="Pus10_C"/>
    <property type="match status" value="2"/>
</dbReference>
<evidence type="ECO:0000259" key="4">
    <source>
        <dbReference type="Pfam" id="PF21238"/>
    </source>
</evidence>
<accession>A0A023B7Y9</accession>
<keyword evidence="3" id="KW-0413">Isomerase</keyword>
<dbReference type="InterPro" id="IPR048741">
    <property type="entry name" value="Pus10-like_C"/>
</dbReference>
<evidence type="ECO:0000256" key="2">
    <source>
        <dbReference type="ARBA" id="ARBA00022694"/>
    </source>
</evidence>
<evidence type="ECO:0000256" key="1">
    <source>
        <dbReference type="ARBA" id="ARBA00012787"/>
    </source>
</evidence>
<keyword evidence="2" id="KW-0819">tRNA processing</keyword>
<reference evidence="5" key="1">
    <citation type="submission" date="2013-12" db="EMBL/GenBank/DDBJ databases">
        <authorList>
            <person name="Omoto C.K."/>
            <person name="Sibley D."/>
            <person name="Venepally P."/>
            <person name="Hadjithomas M."/>
            <person name="Karamycheva S."/>
            <person name="Brunk B."/>
            <person name="Roos D."/>
            <person name="Caler E."/>
            <person name="Lorenzi H."/>
        </authorList>
    </citation>
    <scope>NUCLEOTIDE SEQUENCE</scope>
</reference>
<dbReference type="PANTHER" id="PTHR21568:SF0">
    <property type="entry name" value="TRNA PSEUDOURIDINE SYNTHASE PUS10"/>
    <property type="match status" value="1"/>
</dbReference>
<feature type="domain" description="Pus10-like C-terminal" evidence="4">
    <location>
        <begin position="443"/>
        <end position="566"/>
    </location>
</feature>
<dbReference type="VEuPathDB" id="CryptoDB:GNI_063800"/>
<dbReference type="RefSeq" id="XP_011130054.1">
    <property type="nucleotide sequence ID" value="XM_011131752.1"/>
</dbReference>
<feature type="domain" description="Pus10-like C-terminal" evidence="4">
    <location>
        <begin position="262"/>
        <end position="417"/>
    </location>
</feature>
<dbReference type="PANTHER" id="PTHR21568">
    <property type="entry name" value="TRNA PSEUDOURIDINE SYNTHASE PUS10"/>
    <property type="match status" value="1"/>
</dbReference>
<proteinExistence type="predicted"/>
<evidence type="ECO:0000313" key="6">
    <source>
        <dbReference type="Proteomes" id="UP000019763"/>
    </source>
</evidence>
<gene>
    <name evidence="5" type="ORF">GNI_063800</name>
</gene>
<evidence type="ECO:0000313" key="5">
    <source>
        <dbReference type="EMBL" id="EZG68160.1"/>
    </source>
</evidence>
<name>A0A023B7Y9_GRENI</name>
<dbReference type="eggNOG" id="KOG2364">
    <property type="taxonomic scope" value="Eukaryota"/>
</dbReference>
<evidence type="ECO:0000256" key="3">
    <source>
        <dbReference type="ARBA" id="ARBA00023235"/>
    </source>
</evidence>
<dbReference type="AlphaFoldDB" id="A0A023B7Y9"/>
<dbReference type="GO" id="GO:0031119">
    <property type="term" value="P:tRNA pseudouridine synthesis"/>
    <property type="evidence" value="ECO:0007669"/>
    <property type="project" value="TreeGrafter"/>
</dbReference>
<dbReference type="EMBL" id="AFNH02000482">
    <property type="protein sequence ID" value="EZG68160.1"/>
    <property type="molecule type" value="Genomic_DNA"/>
</dbReference>
<organism evidence="5 6">
    <name type="scientific">Gregarina niphandrodes</name>
    <name type="common">Septate eugregarine</name>
    <dbReference type="NCBI Taxonomy" id="110365"/>
    <lineage>
        <taxon>Eukaryota</taxon>
        <taxon>Sar</taxon>
        <taxon>Alveolata</taxon>
        <taxon>Apicomplexa</taxon>
        <taxon>Conoidasida</taxon>
        <taxon>Gregarinasina</taxon>
        <taxon>Eugregarinorida</taxon>
        <taxon>Gregarinidae</taxon>
        <taxon>Gregarina</taxon>
    </lineage>
</organism>
<dbReference type="OrthoDB" id="271937at2759"/>